<gene>
    <name evidence="8" type="ORF">ACJRO7_002915</name>
</gene>
<evidence type="ECO:0000313" key="8">
    <source>
        <dbReference type="EMBL" id="KAL3755940.1"/>
    </source>
</evidence>
<dbReference type="Pfam" id="PF12397">
    <property type="entry name" value="U3snoRNP10"/>
    <property type="match status" value="1"/>
</dbReference>
<comment type="similarity">
    <text evidence="2">Belongs to the HEATR1/UTP10 family.</text>
</comment>
<dbReference type="PANTHER" id="PTHR13457">
    <property type="entry name" value="BAP28"/>
    <property type="match status" value="1"/>
</dbReference>
<dbReference type="InterPro" id="IPR022125">
    <property type="entry name" value="U3snoRNP10_N"/>
</dbReference>
<keyword evidence="3" id="KW-0690">Ribosome biogenesis</keyword>
<evidence type="ECO:0000256" key="4">
    <source>
        <dbReference type="ARBA" id="ARBA00022552"/>
    </source>
</evidence>
<dbReference type="GO" id="GO:0005730">
    <property type="term" value="C:nucleolus"/>
    <property type="evidence" value="ECO:0007669"/>
    <property type="project" value="UniProtKB-SubCell"/>
</dbReference>
<dbReference type="InterPro" id="IPR012954">
    <property type="entry name" value="BP28_C_dom"/>
</dbReference>
<evidence type="ECO:0000256" key="6">
    <source>
        <dbReference type="ARBA" id="ARBA00023274"/>
    </source>
</evidence>
<evidence type="ECO:0000256" key="3">
    <source>
        <dbReference type="ARBA" id="ARBA00022517"/>
    </source>
</evidence>
<dbReference type="InterPro" id="IPR056473">
    <property type="entry name" value="HEAT_Utp10/HEAT1"/>
</dbReference>
<dbReference type="Proteomes" id="UP001634007">
    <property type="component" value="Unassembled WGS sequence"/>
</dbReference>
<proteinExistence type="inferred from homology"/>
<protein>
    <recommendedName>
        <fullName evidence="7">BP28 C-terminal domain-containing protein</fullName>
    </recommendedName>
</protein>
<feature type="domain" description="BP28 C-terminal" evidence="7">
    <location>
        <begin position="1836"/>
        <end position="2011"/>
    </location>
</feature>
<dbReference type="InterPro" id="IPR011989">
    <property type="entry name" value="ARM-like"/>
</dbReference>
<dbReference type="Pfam" id="PF24477">
    <property type="entry name" value="ARM_At3g06530"/>
    <property type="match status" value="1"/>
</dbReference>
<dbReference type="Pfam" id="PF23243">
    <property type="entry name" value="HEAT_HEATR1"/>
    <property type="match status" value="1"/>
</dbReference>
<dbReference type="InterPro" id="IPR056384">
    <property type="entry name" value="ARM_At3g06530"/>
</dbReference>
<dbReference type="Pfam" id="PF08146">
    <property type="entry name" value="BP28CT"/>
    <property type="match status" value="1"/>
</dbReference>
<dbReference type="GO" id="GO:0006364">
    <property type="term" value="P:rRNA processing"/>
    <property type="evidence" value="ECO:0007669"/>
    <property type="project" value="UniProtKB-KW"/>
</dbReference>
<keyword evidence="9" id="KW-1185">Reference proteome</keyword>
<dbReference type="PANTHER" id="PTHR13457:SF1">
    <property type="entry name" value="HEAT REPEAT-CONTAINING PROTEIN 1"/>
    <property type="match status" value="1"/>
</dbReference>
<comment type="subcellular location">
    <subcellularLocation>
        <location evidence="1">Nucleus</location>
        <location evidence="1">Nucleolus</location>
    </subcellularLocation>
</comment>
<evidence type="ECO:0000256" key="5">
    <source>
        <dbReference type="ARBA" id="ARBA00023242"/>
    </source>
</evidence>
<dbReference type="SUPFAM" id="SSF48371">
    <property type="entry name" value="ARM repeat"/>
    <property type="match status" value="3"/>
</dbReference>
<evidence type="ECO:0000259" key="7">
    <source>
        <dbReference type="SMART" id="SM01036"/>
    </source>
</evidence>
<sequence>MAASLSSQLQAIKSYVQADPEPPLKRPFTRPSILFDPKEAADIDIDTLHSIALSGLEVLVKTDQRFRNYRNDLFSHKSKELDRELMSPEENERINVSIASFLRLLSGYLQLVSSLKTLEYLIRRYKIHVYNMEELILCALPYHDTHAFVRIVQLLNLGNTRWKFLEGVKVSGAPPPRQVLVQQCLRDMGILEVLCNYASPTKKYHPSSIVVSFCTAVVIEAVGSLAAVESDVVKRILPLVISGIQPGMKGSSEHKASALMIISLLAKKAALSPKLVKSLIRSIADIAREEAKDAMGLQWVRLSFIALINLLQSQSVDMFPKKALEIVKEIRDITGILSQLSREFNVDKFLVLFLESLLEYSFSDASCCSLLVSIVETVPLGNVIDRFVSKILFSCLKLSQKIDSSSSEIGVWAKKILAVTMKSYPSELHESIRKFLEDTRLHQGKHESISEILSKVLDGNLSSSVPMLDSKIWFSLFHPKVEVRCAALSSLNVSGILKADSINSQGFETIQDAILRQLYDDDLSIVRAALLLNELPNVVNRTDLLQALCSITRRCIGMLVLSSVNNSAAAGDIVILCLKHLITISDGSLDSAKELAALMFPLLLITPKTQMYNLRVLEFAKEVNWPFYQNLPSLPSSEKLEAGSISSANLRMVDTLADLFSKQPREFLPFLVQISNEFMMSKMLFFLVLMQSIEMKKKDGNQVLDLLEACLPVLKINWEAFKSSNGLHLGEGNVEIWRRDCIGFLDQLFDANIEELNGKILICIFWRMLGAFISVAPTDLFSHEGVQWVGRLREIFVLLADSNQRQLFREHLHYLVTNCKICAAAFLSQFFTEEGYPVAVQVESLLCFAYLCGQAEDALSLQLLAKFPSLLVPLASESQDMRIAAMNCIEGLYTLCSRVDLSGKKNGTIAIWSQFLEELLGLLIQHKRLILSDRKFFASFLSALLGPLGVVDQLLVPQDVGNRFTQSTKKEILDFILESALQLSSHGKLVILSLLKGIGEALMQVKDVDLLLSKLLEVHGRYYFERDDSCQRLPKADVEILCLLLSCTMSSSTAGLLNFEDHLMKALHFEQTFAEDPAVVLPCIAVLSKLNNRIYGGLTTEMQEALFFVLVLLFRKGSSDIQIATKEALLRLDVAGSTVAEMIHSLSIFEVPIASQKKKRRSASYDILKKHRDVLSKGEDAFFFLISLLDILLMKKDITNRESLVSPLFKLLGRTFSDEWVHSIDERSIQAASGISEGTTSTACYVQQNLLLVLEDILASFGPLQSKAQMLDSIDVELLIKCAHSAKDGVTHNHILKLLSTITKLVPDKILDHIQDILTVAGESAITQVDSSSLRVFEDLMSSLLPCWLSKTNDVDQLLQVFVNILPEVAEKRRLLIVTYLIRTLGERSSLASLLFLLFQSLITRKRLTKLNNKAYTSPDFMAMIQKEWEYAFAVQICEHYSCMIWLPSLVILLRRHGRESLCTLLPVELLLVMLFISQKLQDPEFTFALESGDDLGTIQGTLEELMEQVVYLWQLIDTKKEIAAPAFIREGLKYHLNAVMITTTTAMIPSSYFKGMIKLLDNADHSVKKKALVLFSKSMKHLGSTPSKRKEKREFYLKLSSSWLNLDEGALEALNKMCLDIIQLLHASSEDSNRSLKLAAVSAVEVLANRFPSNYSIFNHFLASVVRTIKSPDATLSSTCLRTAGTLINVLGAKALVHLPSMMESIMMTLDNISSFNAEREVEVDSSSRSFSPGDLLLSILIAVEAVVDKLGGFLNPYLESICKFLVLHPDLASGSDTKLRTKGETVRKLIAEKIPVRLGLPPLLNLYSGAVVVGDSSLTIIFEMLSHMVATMDRTSVAGYYKRIFDLCLSALDLRRQHPLSVRDISAIERSVINSMISLTMKLTEMMFKPLFIQTVEWAESEVEESEYRGRNLDRAISFYGLVNKLAENHRSLFVPYFKYLLESSVRHLTDAEEVPSLSLKQKKKKAKISETGVKVKEANSGLSLEKWQIRALVLSALHKCFLYDTGSLKLLDSSTFQVLLKPIVSQLGAEPPHSVEDHPDVPSVKEVDDLVVICTGQMAVTAGSDLLWKPLNHEVLMQTRSEKVRSRILGLRIVKHLLENLKEEYLIFLPETIPFLGELLEDVEPTVKSLAQEILKEMESRGESLRQYL</sequence>
<reference evidence="8 9" key="1">
    <citation type="submission" date="2024-11" db="EMBL/GenBank/DDBJ databases">
        <title>Chromosome-level genome assembly of Eucalyptus globulus Labill. provides insights into its genome evolution.</title>
        <authorList>
            <person name="Li X."/>
        </authorList>
    </citation>
    <scope>NUCLEOTIDE SEQUENCE [LARGE SCALE GENOMIC DNA]</scope>
    <source>
        <strain evidence="8">CL2024</strain>
        <tissue evidence="8">Fresh tender leaves</tissue>
    </source>
</reference>
<organism evidence="8 9">
    <name type="scientific">Eucalyptus globulus</name>
    <name type="common">Tasmanian blue gum</name>
    <dbReference type="NCBI Taxonomy" id="34317"/>
    <lineage>
        <taxon>Eukaryota</taxon>
        <taxon>Viridiplantae</taxon>
        <taxon>Streptophyta</taxon>
        <taxon>Embryophyta</taxon>
        <taxon>Tracheophyta</taxon>
        <taxon>Spermatophyta</taxon>
        <taxon>Magnoliopsida</taxon>
        <taxon>eudicotyledons</taxon>
        <taxon>Gunneridae</taxon>
        <taxon>Pentapetalae</taxon>
        <taxon>rosids</taxon>
        <taxon>malvids</taxon>
        <taxon>Myrtales</taxon>
        <taxon>Myrtaceae</taxon>
        <taxon>Myrtoideae</taxon>
        <taxon>Eucalypteae</taxon>
        <taxon>Eucalyptus</taxon>
    </lineage>
</organism>
<dbReference type="Gene3D" id="1.25.10.10">
    <property type="entry name" value="Leucine-rich Repeat Variant"/>
    <property type="match status" value="1"/>
</dbReference>
<keyword evidence="6" id="KW-0687">Ribonucleoprotein</keyword>
<evidence type="ECO:0000256" key="2">
    <source>
        <dbReference type="ARBA" id="ARBA00010559"/>
    </source>
</evidence>
<evidence type="ECO:0000313" key="9">
    <source>
        <dbReference type="Proteomes" id="UP001634007"/>
    </source>
</evidence>
<keyword evidence="5" id="KW-0539">Nucleus</keyword>
<keyword evidence="4" id="KW-0698">rRNA processing</keyword>
<dbReference type="EMBL" id="JBJKBG010000001">
    <property type="protein sequence ID" value="KAL3755940.1"/>
    <property type="molecule type" value="Genomic_DNA"/>
</dbReference>
<dbReference type="GO" id="GO:1990904">
    <property type="term" value="C:ribonucleoprotein complex"/>
    <property type="evidence" value="ECO:0007669"/>
    <property type="project" value="UniProtKB-KW"/>
</dbReference>
<dbReference type="InterPro" id="IPR016024">
    <property type="entry name" value="ARM-type_fold"/>
</dbReference>
<dbReference type="InterPro" id="IPR040191">
    <property type="entry name" value="UTP10"/>
</dbReference>
<accession>A0ABD3M5V6</accession>
<comment type="caution">
    <text evidence="8">The sequence shown here is derived from an EMBL/GenBank/DDBJ whole genome shotgun (WGS) entry which is preliminary data.</text>
</comment>
<dbReference type="SMART" id="SM01036">
    <property type="entry name" value="BP28CT"/>
    <property type="match status" value="1"/>
</dbReference>
<evidence type="ECO:0000256" key="1">
    <source>
        <dbReference type="ARBA" id="ARBA00004604"/>
    </source>
</evidence>
<name>A0ABD3M5V6_EUCGL</name>